<evidence type="ECO:0000313" key="2">
    <source>
        <dbReference type="EMBL" id="RDY71681.1"/>
    </source>
</evidence>
<gene>
    <name evidence="2" type="ORF">DXT76_06670</name>
</gene>
<evidence type="ECO:0000259" key="1">
    <source>
        <dbReference type="Pfam" id="PF07929"/>
    </source>
</evidence>
<dbReference type="AlphaFoldDB" id="A0A3D8VR20"/>
<feature type="domain" description="Plasmid pRiA4b Orf3-like" evidence="1">
    <location>
        <begin position="310"/>
        <end position="402"/>
    </location>
</feature>
<name>A0A3D8VR20_9BACI</name>
<dbReference type="EMBL" id="QTLC01000028">
    <property type="protein sequence ID" value="RDY71681.1"/>
    <property type="molecule type" value="Genomic_DNA"/>
</dbReference>
<organism evidence="2 3">
    <name type="scientific">Halobacillus trueperi</name>
    <dbReference type="NCBI Taxonomy" id="156205"/>
    <lineage>
        <taxon>Bacteria</taxon>
        <taxon>Bacillati</taxon>
        <taxon>Bacillota</taxon>
        <taxon>Bacilli</taxon>
        <taxon>Bacillales</taxon>
        <taxon>Bacillaceae</taxon>
        <taxon>Halobacillus</taxon>
    </lineage>
</organism>
<evidence type="ECO:0000313" key="3">
    <source>
        <dbReference type="Proteomes" id="UP000257032"/>
    </source>
</evidence>
<accession>A0A3D8VR20</accession>
<comment type="caution">
    <text evidence="2">The sequence shown here is derived from an EMBL/GenBank/DDBJ whole genome shotgun (WGS) entry which is preliminary data.</text>
</comment>
<protein>
    <recommendedName>
        <fullName evidence="1">Plasmid pRiA4b Orf3-like domain-containing protein</fullName>
    </recommendedName>
</protein>
<reference evidence="2 3" key="1">
    <citation type="submission" date="2018-08" db="EMBL/GenBank/DDBJ databases">
        <title>Genome sequence of strict halophilic Halobacillus trueperi SS1 isolated from Lunsu, a salty water body of North West Himalayas.</title>
        <authorList>
            <person name="Gupta S."/>
            <person name="Sharma P."/>
            <person name="Dev K."/>
            <person name="Baumler D."/>
            <person name="Sourirajan A."/>
        </authorList>
    </citation>
    <scope>NUCLEOTIDE SEQUENCE [LARGE SCALE GENOMIC DNA]</scope>
    <source>
        <strain evidence="2 3">SS1</strain>
    </source>
</reference>
<dbReference type="InterPro" id="IPR024047">
    <property type="entry name" value="MM3350-like_sf"/>
</dbReference>
<dbReference type="Proteomes" id="UP000257032">
    <property type="component" value="Unassembled WGS sequence"/>
</dbReference>
<dbReference type="SUPFAM" id="SSF159941">
    <property type="entry name" value="MM3350-like"/>
    <property type="match status" value="1"/>
</dbReference>
<dbReference type="Gene3D" id="3.10.290.30">
    <property type="entry name" value="MM3350-like"/>
    <property type="match status" value="1"/>
</dbReference>
<sequence length="409" mass="47920">MKKEVFVMIHPPDLPMDIVRDFQIFLDYIDQENVTVTKRNKHLQRKHCWELNQRFEIQTEEVTEKSDQIYYPRVHLFYNLAIQGKLMTINGNRAVLQERVADYQDFTDLEKYMYLLETLWVDTDWVVFTDDERHVYTSVIRACGKVISEPPEQKITTSGEFADFGHMVMILSYFGIWEYTIRKEMKAYKQMIPVESIQTTFSGWKLLRTLMLERPISVWSIPGRKRYGEWVVNPGQFPNRETSLMQTEGFVELLHGLNFCQGDDGEWFIDVFKELFLGDELNKSFTRACNEIFEGTYTLRLKAGDRTEIIECSSEHTMEGVHEAILEVYELVDDHLYSFFLSGEAWKGHSISSPGEWMSGSPADEITIAETGVKEGDTILYIHDFGEEFRVKIEVMERIAEKMREDSTT</sequence>
<dbReference type="Pfam" id="PF07929">
    <property type="entry name" value="PRiA4_ORF3"/>
    <property type="match status" value="1"/>
</dbReference>
<proteinExistence type="predicted"/>
<dbReference type="InterPro" id="IPR012912">
    <property type="entry name" value="Plasmid_pRiA4b_Orf3-like"/>
</dbReference>